<accession>A0AAD4BV40</accession>
<evidence type="ECO:0000256" key="1">
    <source>
        <dbReference type="SAM" id="Phobius"/>
    </source>
</evidence>
<name>A0AAD4BV40_BOLED</name>
<keyword evidence="1" id="KW-1133">Transmembrane helix</keyword>
<reference evidence="2" key="2">
    <citation type="journal article" date="2020" name="Nat. Commun.">
        <title>Large-scale genome sequencing of mycorrhizal fungi provides insights into the early evolution of symbiotic traits.</title>
        <authorList>
            <person name="Miyauchi S."/>
            <person name="Kiss E."/>
            <person name="Kuo A."/>
            <person name="Drula E."/>
            <person name="Kohler A."/>
            <person name="Sanchez-Garcia M."/>
            <person name="Morin E."/>
            <person name="Andreopoulos B."/>
            <person name="Barry K.W."/>
            <person name="Bonito G."/>
            <person name="Buee M."/>
            <person name="Carver A."/>
            <person name="Chen C."/>
            <person name="Cichocki N."/>
            <person name="Clum A."/>
            <person name="Culley D."/>
            <person name="Crous P.W."/>
            <person name="Fauchery L."/>
            <person name="Girlanda M."/>
            <person name="Hayes R.D."/>
            <person name="Keri Z."/>
            <person name="LaButti K."/>
            <person name="Lipzen A."/>
            <person name="Lombard V."/>
            <person name="Magnuson J."/>
            <person name="Maillard F."/>
            <person name="Murat C."/>
            <person name="Nolan M."/>
            <person name="Ohm R.A."/>
            <person name="Pangilinan J."/>
            <person name="Pereira M.F."/>
            <person name="Perotto S."/>
            <person name="Peter M."/>
            <person name="Pfister S."/>
            <person name="Riley R."/>
            <person name="Sitrit Y."/>
            <person name="Stielow J.B."/>
            <person name="Szollosi G."/>
            <person name="Zifcakova L."/>
            <person name="Stursova M."/>
            <person name="Spatafora J.W."/>
            <person name="Tedersoo L."/>
            <person name="Vaario L.M."/>
            <person name="Yamada A."/>
            <person name="Yan M."/>
            <person name="Wang P."/>
            <person name="Xu J."/>
            <person name="Bruns T."/>
            <person name="Baldrian P."/>
            <person name="Vilgalys R."/>
            <person name="Dunand C."/>
            <person name="Henrissat B."/>
            <person name="Grigoriev I.V."/>
            <person name="Hibbett D."/>
            <person name="Nagy L.G."/>
            <person name="Martin F.M."/>
        </authorList>
    </citation>
    <scope>NUCLEOTIDE SEQUENCE</scope>
    <source>
        <strain evidence="2">BED1</strain>
    </source>
</reference>
<keyword evidence="1" id="KW-0472">Membrane</keyword>
<reference evidence="2" key="1">
    <citation type="submission" date="2019-10" db="EMBL/GenBank/DDBJ databases">
        <authorList>
            <consortium name="DOE Joint Genome Institute"/>
            <person name="Kuo A."/>
            <person name="Miyauchi S."/>
            <person name="Kiss E."/>
            <person name="Drula E."/>
            <person name="Kohler A."/>
            <person name="Sanchez-Garcia M."/>
            <person name="Andreopoulos B."/>
            <person name="Barry K.W."/>
            <person name="Bonito G."/>
            <person name="Buee M."/>
            <person name="Carver A."/>
            <person name="Chen C."/>
            <person name="Cichocki N."/>
            <person name="Clum A."/>
            <person name="Culley D."/>
            <person name="Crous P.W."/>
            <person name="Fauchery L."/>
            <person name="Girlanda M."/>
            <person name="Hayes R."/>
            <person name="Keri Z."/>
            <person name="LaButti K."/>
            <person name="Lipzen A."/>
            <person name="Lombard V."/>
            <person name="Magnuson J."/>
            <person name="Maillard F."/>
            <person name="Morin E."/>
            <person name="Murat C."/>
            <person name="Nolan M."/>
            <person name="Ohm R."/>
            <person name="Pangilinan J."/>
            <person name="Pereira M."/>
            <person name="Perotto S."/>
            <person name="Peter M."/>
            <person name="Riley R."/>
            <person name="Sitrit Y."/>
            <person name="Stielow B."/>
            <person name="Szollosi G."/>
            <person name="Zifcakova L."/>
            <person name="Stursova M."/>
            <person name="Spatafora J.W."/>
            <person name="Tedersoo L."/>
            <person name="Vaario L.-M."/>
            <person name="Yamada A."/>
            <person name="Yan M."/>
            <person name="Wang P."/>
            <person name="Xu J."/>
            <person name="Bruns T."/>
            <person name="Baldrian P."/>
            <person name="Vilgalys R."/>
            <person name="Henrissat B."/>
            <person name="Grigoriev I.V."/>
            <person name="Hibbett D."/>
            <person name="Nagy L.G."/>
            <person name="Martin F.M."/>
        </authorList>
    </citation>
    <scope>NUCLEOTIDE SEQUENCE</scope>
    <source>
        <strain evidence="2">BED1</strain>
    </source>
</reference>
<sequence length="731" mass="83802">MLLLAVRRHYKYEENTLGGHLLSHFEYRSGRCVMPHLFHKFFFGSPSDESAGECDASCYDNQYRPSYHGTEQRYVSPTTGRCRPLVVQAVHPGRRDGDGKWEEVDVGENTPKARKLAIWLVDNLPHKLAEVPLWLMRWAWFTLALIWPFNIPNHTGYYPAYLSRYYGQLWVARSPREYSLRRAQLEGERVHAITHSTHPRRLVIYDRASRSWQVCSDPNIIKQQKYIAISYRYEEIVPKGTSDENRTILKATFITDVEAVVASLHLSAYWIDLTLIDKSTDASPAEVDQDVYRMADVYRGAEFTLIMLCPPDGVTEEGAWLAYGERLWTFPEALLSRELRFKFKWGEVTPITLHQLANRAYAGFAEESAVVNAYGLRDPLERLERLSLLRSALWRRKSGSLERLAEENVEKYFRAERVYALMGFFEHRIHPHFQETELQALVRLSMANDNDRIVERMISLLPSLLPDNACWYAEKDEWGANLWDIEPEVQVVGMTQKESIVLGGCRAAVIRWKDFPSVAFAMRRSYTRLIANYLPNLFWELLFFGIILESTASPTPGAWVPLVIAIILMLFAPLLVAYGTSGRIVQAQPWLVGVKGLVSTEEASKLMYGGAFNALPRTFYSACGTLFSQTETGQFRRGDPAQLDALKPERWSAGEDDNLYTLIDTVSATVYYFHAARPPTVCLYTGREGGMGRFVLCSERCRVNELHKETVIRMPWYLSQSMRACDWVALG</sequence>
<dbReference type="Proteomes" id="UP001194468">
    <property type="component" value="Unassembled WGS sequence"/>
</dbReference>
<keyword evidence="3" id="KW-1185">Reference proteome</keyword>
<organism evidence="2 3">
    <name type="scientific">Boletus edulis BED1</name>
    <dbReference type="NCBI Taxonomy" id="1328754"/>
    <lineage>
        <taxon>Eukaryota</taxon>
        <taxon>Fungi</taxon>
        <taxon>Dikarya</taxon>
        <taxon>Basidiomycota</taxon>
        <taxon>Agaricomycotina</taxon>
        <taxon>Agaricomycetes</taxon>
        <taxon>Agaricomycetidae</taxon>
        <taxon>Boletales</taxon>
        <taxon>Boletineae</taxon>
        <taxon>Boletaceae</taxon>
        <taxon>Boletoideae</taxon>
        <taxon>Boletus</taxon>
    </lineage>
</organism>
<dbReference type="AlphaFoldDB" id="A0AAD4BV40"/>
<dbReference type="EMBL" id="WHUW01000013">
    <property type="protein sequence ID" value="KAF8439963.1"/>
    <property type="molecule type" value="Genomic_DNA"/>
</dbReference>
<keyword evidence="1" id="KW-0812">Transmembrane</keyword>
<evidence type="ECO:0000313" key="3">
    <source>
        <dbReference type="Proteomes" id="UP001194468"/>
    </source>
</evidence>
<protein>
    <submittedName>
        <fullName evidence="2">Uncharacterized protein</fullName>
    </submittedName>
</protein>
<comment type="caution">
    <text evidence="2">The sequence shown here is derived from an EMBL/GenBank/DDBJ whole genome shotgun (WGS) entry which is preliminary data.</text>
</comment>
<feature type="transmembrane region" description="Helical" evidence="1">
    <location>
        <begin position="559"/>
        <end position="578"/>
    </location>
</feature>
<gene>
    <name evidence="2" type="ORF">L210DRAFT_3504333</name>
</gene>
<proteinExistence type="predicted"/>
<feature type="transmembrane region" description="Helical" evidence="1">
    <location>
        <begin position="529"/>
        <end position="547"/>
    </location>
</feature>
<evidence type="ECO:0000313" key="2">
    <source>
        <dbReference type="EMBL" id="KAF8439963.1"/>
    </source>
</evidence>